<proteinExistence type="inferred from homology"/>
<evidence type="ECO:0000256" key="1">
    <source>
        <dbReference type="ARBA" id="ARBA00009861"/>
    </source>
</evidence>
<evidence type="ECO:0000256" key="2">
    <source>
        <dbReference type="ARBA" id="ARBA00022679"/>
    </source>
</evidence>
<dbReference type="Gene3D" id="3.30.559.10">
    <property type="entry name" value="Chloramphenicol acetyltransferase-like domain"/>
    <property type="match status" value="2"/>
</dbReference>
<evidence type="ECO:0000313" key="4">
    <source>
        <dbReference type="EMBL" id="SPD25856.1"/>
    </source>
</evidence>
<dbReference type="Pfam" id="PF02458">
    <property type="entry name" value="Transferase"/>
    <property type="match status" value="1"/>
</dbReference>
<keyword evidence="2" id="KW-0808">Transferase</keyword>
<accession>A0A2N9IJJ8</accession>
<evidence type="ECO:0008006" key="5">
    <source>
        <dbReference type="Google" id="ProtNLM"/>
    </source>
</evidence>
<reference evidence="4" key="1">
    <citation type="submission" date="2018-02" db="EMBL/GenBank/DDBJ databases">
        <authorList>
            <person name="Cohen D.B."/>
            <person name="Kent A.D."/>
        </authorList>
    </citation>
    <scope>NUCLEOTIDE SEQUENCE</scope>
</reference>
<protein>
    <recommendedName>
        <fullName evidence="5">Spermidine hydroxycinnamoyl transferase</fullName>
    </recommendedName>
</protein>
<dbReference type="PANTHER" id="PTHR31642:SF289">
    <property type="entry name" value="SPERMIDINE HYDROXYCINNAMOYL TRANSFERASE"/>
    <property type="match status" value="1"/>
</dbReference>
<dbReference type="PANTHER" id="PTHR31642">
    <property type="entry name" value="TRICHOTHECENE 3-O-ACETYLTRANSFERASE"/>
    <property type="match status" value="1"/>
</dbReference>
<gene>
    <name evidence="4" type="ORF">FSB_LOCUS53738</name>
</gene>
<dbReference type="EMBL" id="OIVN01006134">
    <property type="protein sequence ID" value="SPD25856.1"/>
    <property type="molecule type" value="Genomic_DNA"/>
</dbReference>
<evidence type="ECO:0000256" key="3">
    <source>
        <dbReference type="ARBA" id="ARBA00023315"/>
    </source>
</evidence>
<comment type="similarity">
    <text evidence="1">Belongs to the plant acyltransferase family.</text>
</comment>
<organism evidence="4">
    <name type="scientific">Fagus sylvatica</name>
    <name type="common">Beechnut</name>
    <dbReference type="NCBI Taxonomy" id="28930"/>
    <lineage>
        <taxon>Eukaryota</taxon>
        <taxon>Viridiplantae</taxon>
        <taxon>Streptophyta</taxon>
        <taxon>Embryophyta</taxon>
        <taxon>Tracheophyta</taxon>
        <taxon>Spermatophyta</taxon>
        <taxon>Magnoliopsida</taxon>
        <taxon>eudicotyledons</taxon>
        <taxon>Gunneridae</taxon>
        <taxon>Pentapetalae</taxon>
        <taxon>rosids</taxon>
        <taxon>fabids</taxon>
        <taxon>Fagales</taxon>
        <taxon>Fagaceae</taxon>
        <taxon>Fagus</taxon>
    </lineage>
</organism>
<keyword evidence="3" id="KW-0012">Acyltransferase</keyword>
<sequence>MITIKSISIVIPSEPTPGGLLHLSESDQVVQFSHASVIHIYRPNTNTNTNTIPFSFETMKSSLSRALVHFYPLAGRLNWIEGGRLELDCNAMGVQLWEAYSDAKLDELGDFAPIGVVQDLVPKIDYTTPIEEWPLFLVQLTRFSCGGLCVGTALCHTMVDGISATHFISSWAKLARGDNLEDHEMPFLDRTVLRSSEPLMPLRFDHIAYTTKPPLLIGSKDAKEEQKKETSVTLLKLTKDQVEQLKKRANYDTQLQDPTIRPYSRYEAVAGHMWRCVCKARSIDNNHDDQPTRVRLVVDVRNRLNPPLPQRYFGNAVFLTITSTCLYGDLLSKPLSYSAGKLREANERMTEEYIKSALDFLTSQKDVSGLRSKFDVRGDTEGPFQGNPNLSLGSWINVPIYDIDFGWGKPVYVGPGLLDTEGRSFIMPSGVADGSLNIAFCLQTQYMDSFKKYFYEDFN</sequence>
<dbReference type="AlphaFoldDB" id="A0A2N9IJJ8"/>
<dbReference type="InterPro" id="IPR023213">
    <property type="entry name" value="CAT-like_dom_sf"/>
</dbReference>
<dbReference type="GO" id="GO:0016747">
    <property type="term" value="F:acyltransferase activity, transferring groups other than amino-acyl groups"/>
    <property type="evidence" value="ECO:0007669"/>
    <property type="project" value="TreeGrafter"/>
</dbReference>
<dbReference type="FunFam" id="3.30.559.10:FF:000008">
    <property type="entry name" value="Tryptamine hydroxycinnamoyl transferase"/>
    <property type="match status" value="1"/>
</dbReference>
<dbReference type="InterPro" id="IPR050317">
    <property type="entry name" value="Plant_Fungal_Acyltransferase"/>
</dbReference>
<name>A0A2N9IJJ8_FAGSY</name>